<feature type="compositionally biased region" description="Low complexity" evidence="11">
    <location>
        <begin position="656"/>
        <end position="672"/>
    </location>
</feature>
<dbReference type="GO" id="GO:0016787">
    <property type="term" value="F:hydrolase activity"/>
    <property type="evidence" value="ECO:0007669"/>
    <property type="project" value="UniProtKB-KW"/>
</dbReference>
<feature type="region of interest" description="Disordered" evidence="11">
    <location>
        <begin position="719"/>
        <end position="779"/>
    </location>
</feature>
<evidence type="ECO:0000256" key="4">
    <source>
        <dbReference type="ARBA" id="ARBA00022723"/>
    </source>
</evidence>
<comment type="cofactor">
    <cofactor evidence="1">
        <name>Mg(2+)</name>
        <dbReference type="ChEBI" id="CHEBI:18420"/>
    </cofactor>
</comment>
<feature type="compositionally biased region" description="Polar residues" evidence="11">
    <location>
        <begin position="884"/>
        <end position="898"/>
    </location>
</feature>
<feature type="region of interest" description="Disordered" evidence="11">
    <location>
        <begin position="1"/>
        <end position="74"/>
    </location>
</feature>
<keyword evidence="9" id="KW-0460">Magnesium</keyword>
<dbReference type="PANTHER" id="PTHR12876">
    <property type="entry name" value="N4BP1-RELATED"/>
    <property type="match status" value="1"/>
</dbReference>
<dbReference type="AlphaFoldDB" id="A0AAW0SXC0"/>
<evidence type="ECO:0000256" key="6">
    <source>
        <dbReference type="ARBA" id="ARBA00022771"/>
    </source>
</evidence>
<dbReference type="Pfam" id="PF18039">
    <property type="entry name" value="UBA_6"/>
    <property type="match status" value="1"/>
</dbReference>
<reference evidence="13 14" key="1">
    <citation type="submission" date="2023-03" db="EMBL/GenBank/DDBJ databases">
        <title>High-quality genome of Scylla paramamosain provides insights in environmental adaptation.</title>
        <authorList>
            <person name="Zhang L."/>
        </authorList>
    </citation>
    <scope>NUCLEOTIDE SEQUENCE [LARGE SCALE GENOMIC DNA]</scope>
    <source>
        <strain evidence="13">LZ_2023a</strain>
        <tissue evidence="13">Muscle</tissue>
    </source>
</reference>
<dbReference type="EMBL" id="JARAKH010000043">
    <property type="protein sequence ID" value="KAK8379337.1"/>
    <property type="molecule type" value="Genomic_DNA"/>
</dbReference>
<evidence type="ECO:0000256" key="10">
    <source>
        <dbReference type="PROSITE-ProRule" id="PRU00723"/>
    </source>
</evidence>
<feature type="compositionally biased region" description="Polar residues" evidence="11">
    <location>
        <begin position="529"/>
        <end position="548"/>
    </location>
</feature>
<keyword evidence="8 10" id="KW-0862">Zinc</keyword>
<organism evidence="13 14">
    <name type="scientific">Scylla paramamosain</name>
    <name type="common">Mud crab</name>
    <dbReference type="NCBI Taxonomy" id="85552"/>
    <lineage>
        <taxon>Eukaryota</taxon>
        <taxon>Metazoa</taxon>
        <taxon>Ecdysozoa</taxon>
        <taxon>Arthropoda</taxon>
        <taxon>Crustacea</taxon>
        <taxon>Multicrustacea</taxon>
        <taxon>Malacostraca</taxon>
        <taxon>Eumalacostraca</taxon>
        <taxon>Eucarida</taxon>
        <taxon>Decapoda</taxon>
        <taxon>Pleocyemata</taxon>
        <taxon>Brachyura</taxon>
        <taxon>Eubrachyura</taxon>
        <taxon>Portunoidea</taxon>
        <taxon>Portunidae</taxon>
        <taxon>Portuninae</taxon>
        <taxon>Scylla</taxon>
    </lineage>
</organism>
<evidence type="ECO:0000259" key="12">
    <source>
        <dbReference type="PROSITE" id="PS50103"/>
    </source>
</evidence>
<evidence type="ECO:0000313" key="14">
    <source>
        <dbReference type="Proteomes" id="UP001487740"/>
    </source>
</evidence>
<name>A0AAW0SXC0_SCYPA</name>
<feature type="compositionally biased region" description="Low complexity" evidence="11">
    <location>
        <begin position="605"/>
        <end position="616"/>
    </location>
</feature>
<protein>
    <recommendedName>
        <fullName evidence="12">C3H1-type domain-containing protein</fullName>
    </recommendedName>
</protein>
<evidence type="ECO:0000256" key="2">
    <source>
        <dbReference type="ARBA" id="ARBA00010922"/>
    </source>
</evidence>
<dbReference type="InterPro" id="IPR040546">
    <property type="entry name" value="Rege-1_UBA-like"/>
</dbReference>
<feature type="compositionally biased region" description="Pro residues" evidence="11">
    <location>
        <begin position="853"/>
        <end position="868"/>
    </location>
</feature>
<evidence type="ECO:0000256" key="5">
    <source>
        <dbReference type="ARBA" id="ARBA00022759"/>
    </source>
</evidence>
<feature type="compositionally biased region" description="Basic and acidic residues" evidence="11">
    <location>
        <begin position="1"/>
        <end position="10"/>
    </location>
</feature>
<dbReference type="GO" id="GO:0008270">
    <property type="term" value="F:zinc ion binding"/>
    <property type="evidence" value="ECO:0007669"/>
    <property type="project" value="UniProtKB-KW"/>
</dbReference>
<keyword evidence="7" id="KW-0378">Hydrolase</keyword>
<proteinExistence type="inferred from homology"/>
<evidence type="ECO:0000256" key="7">
    <source>
        <dbReference type="ARBA" id="ARBA00022801"/>
    </source>
</evidence>
<feature type="compositionally biased region" description="Low complexity" evidence="11">
    <location>
        <begin position="220"/>
        <end position="234"/>
    </location>
</feature>
<evidence type="ECO:0000256" key="8">
    <source>
        <dbReference type="ARBA" id="ARBA00022833"/>
    </source>
</evidence>
<feature type="compositionally biased region" description="Polar residues" evidence="11">
    <location>
        <begin position="726"/>
        <end position="740"/>
    </location>
</feature>
<feature type="compositionally biased region" description="Gly residues" evidence="11">
    <location>
        <begin position="26"/>
        <end position="37"/>
    </location>
</feature>
<feature type="compositionally biased region" description="Basic and acidic residues" evidence="11">
    <location>
        <begin position="63"/>
        <end position="74"/>
    </location>
</feature>
<dbReference type="GO" id="GO:0004521">
    <property type="term" value="F:RNA endonuclease activity"/>
    <property type="evidence" value="ECO:0007669"/>
    <property type="project" value="TreeGrafter"/>
</dbReference>
<dbReference type="PANTHER" id="PTHR12876:SF35">
    <property type="entry name" value="LD08718P-RELATED"/>
    <property type="match status" value="1"/>
</dbReference>
<dbReference type="InterPro" id="IPR021869">
    <property type="entry name" value="RNase_Zc3h12_NYN"/>
</dbReference>
<feature type="region of interest" description="Disordered" evidence="11">
    <location>
        <begin position="596"/>
        <end position="633"/>
    </location>
</feature>
<feature type="region of interest" description="Disordered" evidence="11">
    <location>
        <begin position="94"/>
        <end position="236"/>
    </location>
</feature>
<dbReference type="InterPro" id="IPR000571">
    <property type="entry name" value="Znf_CCCH"/>
</dbReference>
<feature type="region of interest" description="Disordered" evidence="11">
    <location>
        <begin position="529"/>
        <end position="580"/>
    </location>
</feature>
<dbReference type="Pfam" id="PF11977">
    <property type="entry name" value="RNase_Zc3h12a"/>
    <property type="match status" value="1"/>
</dbReference>
<keyword evidence="5" id="KW-0255">Endonuclease</keyword>
<keyword evidence="14" id="KW-1185">Reference proteome</keyword>
<feature type="zinc finger region" description="C3H1-type" evidence="10">
    <location>
        <begin position="495"/>
        <end position="520"/>
    </location>
</feature>
<dbReference type="PROSITE" id="PS50103">
    <property type="entry name" value="ZF_C3H1"/>
    <property type="match status" value="1"/>
</dbReference>
<feature type="region of interest" description="Disordered" evidence="11">
    <location>
        <begin position="844"/>
        <end position="914"/>
    </location>
</feature>
<keyword evidence="6 10" id="KW-0863">Zinc-finger</keyword>
<evidence type="ECO:0000256" key="11">
    <source>
        <dbReference type="SAM" id="MobiDB-lite"/>
    </source>
</evidence>
<feature type="region of interest" description="Disordered" evidence="11">
    <location>
        <begin position="656"/>
        <end position="699"/>
    </location>
</feature>
<keyword evidence="4 10" id="KW-0479">Metal-binding</keyword>
<evidence type="ECO:0000256" key="9">
    <source>
        <dbReference type="ARBA" id="ARBA00022842"/>
    </source>
</evidence>
<evidence type="ECO:0000256" key="3">
    <source>
        <dbReference type="ARBA" id="ARBA00022722"/>
    </source>
</evidence>
<gene>
    <name evidence="13" type="ORF">O3P69_019313</name>
</gene>
<feature type="compositionally biased region" description="Low complexity" evidence="11">
    <location>
        <begin position="310"/>
        <end position="324"/>
    </location>
</feature>
<comment type="similarity">
    <text evidence="2">Belongs to the ZC3H12 family.</text>
</comment>
<feature type="compositionally biased region" description="Low complexity" evidence="11">
    <location>
        <begin position="119"/>
        <end position="212"/>
    </location>
</feature>
<accession>A0AAW0SXC0</accession>
<feature type="domain" description="C3H1-type" evidence="12">
    <location>
        <begin position="495"/>
        <end position="520"/>
    </location>
</feature>
<sequence>MSENATEHPHPTPTAPTTPTHDAPEGVGGGGQGGQGVEGAEASVRARRKLENADSSYDSDFDPSDRGEDAEHGDVYRTVSDTLGAEFAEYVTKYSPSTPPAAPPVTSTTYTPPKPSALPPTTTTTCTTTSVSPVSTTTASLTTTSPTTTTTTTSTPATSSSATTTTKDTTTLPAVSLTQPSTLPSTTTTTSGDASTGATTTTTTITTTSTSDGAGSHRVTCTTTTTTTTTPTTTDAAKPTYASQVEFGIKLGYSESLVQIALTKLGATPNINDLLAELIRLGTTLPKTEGGGGGEEDREDLGVSKEENIPSQLSDSQLQQQQQQLLQPPSLRPVIIDGSNVAMSHGNKTTFSCRGLRVCVDWFRARGHSEITVFVPAWRKEAPRWDTPIADQDLLLDLERERVLVFTPSRVCGGKRIVSYDDRYILNEAVQSGGVVVSNDNYRDLVAESPGFRKVVEESLLMYSWVNGRFVPPDDPLGRSGPTLDVFLRRSARDKDKQAPCPYGRKCTYGNKCKYKHPERGTAPLKSVTEQLQEQAQRHYQSKGQSRDPSPGEGLRGSLSLPVCVGGEGEAGKKPLQRTHSIVPTVSLTLPSALTQETPTHDHSPTTTATPASTAPSHHHLMPPSLDPHRSATHYKSDPALYRLYPSQTHNPYGSSWGWDGSQSSQGSPYSSHLPLSKQQSDPDPQDNPHRKLQRQLTLNPSYDSRLYKIYGFREPAPEHFPLGASTPSPAPTQGQQGSPSRVGRGEGAVGRDGVPGALHAPLARGASQDGAKHLPSLPPHLYPSYSHPHVTRFASAPDPIWGGPHPPATAAAAAPPLIKRLNSTSDTRLNLYGSESHYFPDLYEDSLGRPPTYAPVGPPPGPSPVPGPVGSRPMSPQGATLHHSPSVSPRGHTQTPSTAPPSAGTFPPPGHEDTRLRVFYHLSQLFPEAKVRGVMALHPEETDPQKICGYLLAAAAGAPGTSRPMSPQHQQAAALAPAPPYLLQAFPGGSLAAPPASHEDARLRAFYHLSQLFPEAEVRAVLACAPDETDTQQFCAALLARRAPPQS</sequence>
<dbReference type="GO" id="GO:0036464">
    <property type="term" value="C:cytoplasmic ribonucleoprotein granule"/>
    <property type="evidence" value="ECO:0007669"/>
    <property type="project" value="TreeGrafter"/>
</dbReference>
<feature type="region of interest" description="Disordered" evidence="11">
    <location>
        <begin position="284"/>
        <end position="324"/>
    </location>
</feature>
<evidence type="ECO:0000256" key="1">
    <source>
        <dbReference type="ARBA" id="ARBA00001946"/>
    </source>
</evidence>
<dbReference type="Proteomes" id="UP001487740">
    <property type="component" value="Unassembled WGS sequence"/>
</dbReference>
<dbReference type="GO" id="GO:0003729">
    <property type="term" value="F:mRNA binding"/>
    <property type="evidence" value="ECO:0007669"/>
    <property type="project" value="TreeGrafter"/>
</dbReference>
<comment type="caution">
    <text evidence="13">The sequence shown here is derived from an EMBL/GenBank/DDBJ whole genome shotgun (WGS) entry which is preliminary data.</text>
</comment>
<dbReference type="GO" id="GO:0005634">
    <property type="term" value="C:nucleus"/>
    <property type="evidence" value="ECO:0007669"/>
    <property type="project" value="TreeGrafter"/>
</dbReference>
<dbReference type="FunFam" id="3.40.50.11980:FF:000001">
    <property type="entry name" value="ZC3H12A isoform 1"/>
    <property type="match status" value="1"/>
</dbReference>
<evidence type="ECO:0000313" key="13">
    <source>
        <dbReference type="EMBL" id="KAK8379337.1"/>
    </source>
</evidence>
<keyword evidence="3" id="KW-0540">Nuclease</keyword>
<dbReference type="InterPro" id="IPR051101">
    <property type="entry name" value="ZC3H12/N4BP1_RNase_Reg"/>
</dbReference>
<dbReference type="Gene3D" id="3.40.50.11980">
    <property type="match status" value="1"/>
</dbReference>